<feature type="chain" id="PRO_5040459165" evidence="1">
    <location>
        <begin position="17"/>
        <end position="116"/>
    </location>
</feature>
<name>A0A9P4LC77_9PLEO</name>
<dbReference type="GeneID" id="63852044"/>
<dbReference type="OrthoDB" id="3679644at2759"/>
<gene>
    <name evidence="2" type="ORF">K460DRAFT_375653</name>
</gene>
<comment type="caution">
    <text evidence="2">The sequence shown here is derived from an EMBL/GenBank/DDBJ whole genome shotgun (WGS) entry which is preliminary data.</text>
</comment>
<evidence type="ECO:0000313" key="3">
    <source>
        <dbReference type="Proteomes" id="UP000800039"/>
    </source>
</evidence>
<feature type="signal peptide" evidence="1">
    <location>
        <begin position="1"/>
        <end position="16"/>
    </location>
</feature>
<protein>
    <submittedName>
        <fullName evidence="2">Uncharacterized protein</fullName>
    </submittedName>
</protein>
<dbReference type="AlphaFoldDB" id="A0A9P4LC77"/>
<dbReference type="Proteomes" id="UP000800039">
    <property type="component" value="Unassembled WGS sequence"/>
</dbReference>
<sequence>MYALTLIVAALGLATAAPSHDFEVRQAPTVASIDRYTASGCTGTICNKAGAGDLHVGCNVITDQCQQSLKLNYKNANCKVTIWRDNACKDTNQFANVTSFQCYELGPPIKGISVDC</sequence>
<evidence type="ECO:0000313" key="2">
    <source>
        <dbReference type="EMBL" id="KAF1848884.1"/>
    </source>
</evidence>
<keyword evidence="3" id="KW-1185">Reference proteome</keyword>
<reference evidence="2" key="1">
    <citation type="submission" date="2020-01" db="EMBL/GenBank/DDBJ databases">
        <authorList>
            <consortium name="DOE Joint Genome Institute"/>
            <person name="Haridas S."/>
            <person name="Albert R."/>
            <person name="Binder M."/>
            <person name="Bloem J."/>
            <person name="Labutti K."/>
            <person name="Salamov A."/>
            <person name="Andreopoulos B."/>
            <person name="Baker S.E."/>
            <person name="Barry K."/>
            <person name="Bills G."/>
            <person name="Bluhm B.H."/>
            <person name="Cannon C."/>
            <person name="Castanera R."/>
            <person name="Culley D.E."/>
            <person name="Daum C."/>
            <person name="Ezra D."/>
            <person name="Gonzalez J.B."/>
            <person name="Henrissat B."/>
            <person name="Kuo A."/>
            <person name="Liang C."/>
            <person name="Lipzen A."/>
            <person name="Lutzoni F."/>
            <person name="Magnuson J."/>
            <person name="Mondo S."/>
            <person name="Nolan M."/>
            <person name="Ohm R."/>
            <person name="Pangilinan J."/>
            <person name="Park H.-J."/>
            <person name="Ramirez L."/>
            <person name="Alfaro M."/>
            <person name="Sun H."/>
            <person name="Tritt A."/>
            <person name="Yoshinaga Y."/>
            <person name="Zwiers L.-H."/>
            <person name="Turgeon B.G."/>
            <person name="Goodwin S.B."/>
            <person name="Spatafora J.W."/>
            <person name="Crous P.W."/>
            <person name="Grigoriev I.V."/>
        </authorList>
    </citation>
    <scope>NUCLEOTIDE SEQUENCE</scope>
    <source>
        <strain evidence="2">CBS 394.84</strain>
    </source>
</reference>
<organism evidence="2 3">
    <name type="scientific">Cucurbitaria berberidis CBS 394.84</name>
    <dbReference type="NCBI Taxonomy" id="1168544"/>
    <lineage>
        <taxon>Eukaryota</taxon>
        <taxon>Fungi</taxon>
        <taxon>Dikarya</taxon>
        <taxon>Ascomycota</taxon>
        <taxon>Pezizomycotina</taxon>
        <taxon>Dothideomycetes</taxon>
        <taxon>Pleosporomycetidae</taxon>
        <taxon>Pleosporales</taxon>
        <taxon>Pleosporineae</taxon>
        <taxon>Cucurbitariaceae</taxon>
        <taxon>Cucurbitaria</taxon>
    </lineage>
</organism>
<keyword evidence="1" id="KW-0732">Signal</keyword>
<dbReference type="EMBL" id="ML976615">
    <property type="protein sequence ID" value="KAF1848884.1"/>
    <property type="molecule type" value="Genomic_DNA"/>
</dbReference>
<proteinExistence type="predicted"/>
<evidence type="ECO:0000256" key="1">
    <source>
        <dbReference type="SAM" id="SignalP"/>
    </source>
</evidence>
<accession>A0A9P4LC77</accession>
<dbReference type="RefSeq" id="XP_040791447.1">
    <property type="nucleotide sequence ID" value="XM_040934793.1"/>
</dbReference>